<dbReference type="RefSeq" id="WP_105866743.1">
    <property type="nucleotide sequence ID" value="NZ_PVLV01000002.1"/>
</dbReference>
<reference evidence="1 2" key="1">
    <citation type="submission" date="2018-03" db="EMBL/GenBank/DDBJ databases">
        <title>Novel Streptomyces sp. from soil.</title>
        <authorList>
            <person name="Tan G.Y.A."/>
            <person name="Lee Z.Y."/>
        </authorList>
    </citation>
    <scope>NUCLEOTIDE SEQUENCE [LARGE SCALE GENOMIC DNA]</scope>
    <source>
        <strain evidence="1 2">ST5x</strain>
    </source>
</reference>
<protein>
    <recommendedName>
        <fullName evidence="3">Ribbon-helix-helix protein, CopG family</fullName>
    </recommendedName>
</protein>
<dbReference type="AlphaFoldDB" id="A0A2S9Q3E0"/>
<proteinExistence type="predicted"/>
<keyword evidence="2" id="KW-1185">Reference proteome</keyword>
<name>A0A2S9Q3E0_9ACTN</name>
<gene>
    <name evidence="1" type="ORF">C6N75_00050</name>
</gene>
<dbReference type="EMBL" id="PVLV01000002">
    <property type="protein sequence ID" value="PRH81195.1"/>
    <property type="molecule type" value="Genomic_DNA"/>
</dbReference>
<comment type="caution">
    <text evidence="1">The sequence shown here is derived from an EMBL/GenBank/DDBJ whole genome shotgun (WGS) entry which is preliminary data.</text>
</comment>
<organism evidence="1 2">
    <name type="scientific">Streptomyces solincola</name>
    <dbReference type="NCBI Taxonomy" id="2100817"/>
    <lineage>
        <taxon>Bacteria</taxon>
        <taxon>Bacillati</taxon>
        <taxon>Actinomycetota</taxon>
        <taxon>Actinomycetes</taxon>
        <taxon>Kitasatosporales</taxon>
        <taxon>Streptomycetaceae</taxon>
        <taxon>Streptomyces</taxon>
    </lineage>
</organism>
<evidence type="ECO:0008006" key="3">
    <source>
        <dbReference type="Google" id="ProtNLM"/>
    </source>
</evidence>
<accession>A0A2S9Q3E0</accession>
<dbReference type="Proteomes" id="UP000239322">
    <property type="component" value="Unassembled WGS sequence"/>
</dbReference>
<evidence type="ECO:0000313" key="1">
    <source>
        <dbReference type="EMBL" id="PRH81195.1"/>
    </source>
</evidence>
<sequence length="80" mass="8968">MTELTVSVDDRLADQVAESARRYGLPVDEYVQRVLRAAETPGAPDREERARELARGAFRQWDEAGRPEAGAMSMAEVFSR</sequence>
<evidence type="ECO:0000313" key="2">
    <source>
        <dbReference type="Proteomes" id="UP000239322"/>
    </source>
</evidence>
<dbReference type="OrthoDB" id="3873167at2"/>